<gene>
    <name evidence="1" type="ORF">SAMN05444682_103429</name>
</gene>
<evidence type="ECO:0000313" key="2">
    <source>
        <dbReference type="Proteomes" id="UP000198670"/>
    </source>
</evidence>
<proteinExistence type="predicted"/>
<dbReference type="OrthoDB" id="4846903at2"/>
<sequence length="305" mass="33242">MIKSWRNYEALHQEVASSLLQASESTSTTLPLTDELATWLAQLSLLYGVPVEYMVADARLLPTESMRFFYVDRNWTNRLIDGAISVGVLSSMEKVFNEAFFERIYAQVNEKQVQLRAILRSTNNGGQVVDGTLTGLLFRSQVVSGWPGLEVNASAKGTALDLLRMDRLSDNTLLCLFNGIPDTVDFIEPGEGLHFGINREADADTFNIYLRGLGFPKDGAYPAGEQIKDPDTPGGYLQASSSLRGGTEKGVVAITDLVSSLESKFPSGALENGTLTPGGFAVQMVQGAGFQQYVFGENYPICEAE</sequence>
<keyword evidence="2" id="KW-1185">Reference proteome</keyword>
<protein>
    <submittedName>
        <fullName evidence="1">Uncharacterized protein</fullName>
    </submittedName>
</protein>
<dbReference type="AlphaFoldDB" id="A0A1I3HNI2"/>
<accession>A0A1I3HNI2</accession>
<name>A0A1I3HNI2_9SPHI</name>
<dbReference type="EMBL" id="FOQO01000003">
    <property type="protein sequence ID" value="SFI37137.1"/>
    <property type="molecule type" value="Genomic_DNA"/>
</dbReference>
<dbReference type="STRING" id="1477437.SAMN05444682_103429"/>
<dbReference type="RefSeq" id="WP_090626189.1">
    <property type="nucleotide sequence ID" value="NZ_FOQO01000003.1"/>
</dbReference>
<evidence type="ECO:0000313" key="1">
    <source>
        <dbReference type="EMBL" id="SFI37137.1"/>
    </source>
</evidence>
<reference evidence="1 2" key="1">
    <citation type="submission" date="2016-10" db="EMBL/GenBank/DDBJ databases">
        <authorList>
            <person name="de Groot N.N."/>
        </authorList>
    </citation>
    <scope>NUCLEOTIDE SEQUENCE [LARGE SCALE GENOMIC DNA]</scope>
    <source>
        <strain evidence="1 2">RK1</strain>
    </source>
</reference>
<organism evidence="1 2">
    <name type="scientific">Parapedobacter indicus</name>
    <dbReference type="NCBI Taxonomy" id="1477437"/>
    <lineage>
        <taxon>Bacteria</taxon>
        <taxon>Pseudomonadati</taxon>
        <taxon>Bacteroidota</taxon>
        <taxon>Sphingobacteriia</taxon>
        <taxon>Sphingobacteriales</taxon>
        <taxon>Sphingobacteriaceae</taxon>
        <taxon>Parapedobacter</taxon>
    </lineage>
</organism>
<dbReference type="Proteomes" id="UP000198670">
    <property type="component" value="Unassembled WGS sequence"/>
</dbReference>